<organism evidence="3 4">
    <name type="scientific">Glossina pallidipes</name>
    <name type="common">Tsetse fly</name>
    <dbReference type="NCBI Taxonomy" id="7398"/>
    <lineage>
        <taxon>Eukaryota</taxon>
        <taxon>Metazoa</taxon>
        <taxon>Ecdysozoa</taxon>
        <taxon>Arthropoda</taxon>
        <taxon>Hexapoda</taxon>
        <taxon>Insecta</taxon>
        <taxon>Pterygota</taxon>
        <taxon>Neoptera</taxon>
        <taxon>Endopterygota</taxon>
        <taxon>Diptera</taxon>
        <taxon>Brachycera</taxon>
        <taxon>Muscomorpha</taxon>
        <taxon>Hippoboscoidea</taxon>
        <taxon>Glossinidae</taxon>
        <taxon>Glossina</taxon>
    </lineage>
</organism>
<reference evidence="3" key="2">
    <citation type="submission" date="2020-05" db="UniProtKB">
        <authorList>
            <consortium name="EnsemblMetazoa"/>
        </authorList>
    </citation>
    <scope>IDENTIFICATION</scope>
    <source>
        <strain evidence="3">IAEA</strain>
    </source>
</reference>
<evidence type="ECO:0000313" key="3">
    <source>
        <dbReference type="EnsemblMetazoa" id="GPAI009725-PA"/>
    </source>
</evidence>
<proteinExistence type="predicted"/>
<dbReference type="AlphaFoldDB" id="A0A1A9ZBM4"/>
<evidence type="ECO:0000313" key="4">
    <source>
        <dbReference type="Proteomes" id="UP000092445"/>
    </source>
</evidence>
<keyword evidence="2" id="KW-1133">Transmembrane helix</keyword>
<name>A0A1A9ZBM4_GLOPL</name>
<feature type="region of interest" description="Disordered" evidence="1">
    <location>
        <begin position="99"/>
        <end position="121"/>
    </location>
</feature>
<sequence length="154" mass="18563">MALTSFTSFTGITILLTVIFDVIYQLTSSSQGYYSGLKNYWELLENLVKVKIPYKKSTKTFYILPDSRTSLIRSTRQNSICCKMSDSCHHHRHHYHFHHHHHHHHHYHHHHSRDNEDKNKRHRNRNHVTNICQYSNEKSCRHHQQRTTTILLME</sequence>
<dbReference type="Proteomes" id="UP000092445">
    <property type="component" value="Unassembled WGS sequence"/>
</dbReference>
<keyword evidence="2" id="KW-0472">Membrane</keyword>
<keyword evidence="2" id="KW-0812">Transmembrane</keyword>
<accession>A0A1A9ZBM4</accession>
<reference evidence="4" key="1">
    <citation type="submission" date="2014-03" db="EMBL/GenBank/DDBJ databases">
        <authorList>
            <person name="Aksoy S."/>
            <person name="Warren W."/>
            <person name="Wilson R.K."/>
        </authorList>
    </citation>
    <scope>NUCLEOTIDE SEQUENCE [LARGE SCALE GENOMIC DNA]</scope>
    <source>
        <strain evidence="4">IAEA</strain>
    </source>
</reference>
<evidence type="ECO:0000256" key="1">
    <source>
        <dbReference type="SAM" id="MobiDB-lite"/>
    </source>
</evidence>
<feature type="transmembrane region" description="Helical" evidence="2">
    <location>
        <begin position="6"/>
        <end position="24"/>
    </location>
</feature>
<dbReference type="VEuPathDB" id="VectorBase:GPAI009725"/>
<feature type="compositionally biased region" description="Basic residues" evidence="1">
    <location>
        <begin position="99"/>
        <end position="112"/>
    </location>
</feature>
<protein>
    <submittedName>
        <fullName evidence="3">Uncharacterized protein</fullName>
    </submittedName>
</protein>
<dbReference type="EnsemblMetazoa" id="GPAI009725-RA">
    <property type="protein sequence ID" value="GPAI009725-PA"/>
    <property type="gene ID" value="GPAI009725"/>
</dbReference>
<keyword evidence="4" id="KW-1185">Reference proteome</keyword>
<evidence type="ECO:0000256" key="2">
    <source>
        <dbReference type="SAM" id="Phobius"/>
    </source>
</evidence>